<keyword evidence="1" id="KW-1133">Transmembrane helix</keyword>
<keyword evidence="1" id="KW-0472">Membrane</keyword>
<protein>
    <recommendedName>
        <fullName evidence="4">DUF5056 domain-containing protein</fullName>
    </recommendedName>
</protein>
<evidence type="ECO:0000313" key="3">
    <source>
        <dbReference type="Proteomes" id="UP000239800"/>
    </source>
</evidence>
<accession>A0A2S7KMJ6</accession>
<gene>
    <name evidence="2" type="ORF">BST85_02250</name>
</gene>
<dbReference type="EMBL" id="MQUB01000001">
    <property type="protein sequence ID" value="PQB03855.1"/>
    <property type="molecule type" value="Genomic_DNA"/>
</dbReference>
<sequence length="131" mass="15025">MEKRSKNIEEFTQKRVKEAGLETAPVGLYERIMNTIDLIPVGQFIYKPLISRKAWIWIAVIVLSILAILIFLPWQGSAYANEVRENIALDWKNPLAGLELSKTAIYAIIGIGLFLLQIPLLKKQLEKRYKD</sequence>
<organism evidence="2 3">
    <name type="scientific">Aureitalea marina</name>
    <dbReference type="NCBI Taxonomy" id="930804"/>
    <lineage>
        <taxon>Bacteria</taxon>
        <taxon>Pseudomonadati</taxon>
        <taxon>Bacteroidota</taxon>
        <taxon>Flavobacteriia</taxon>
        <taxon>Flavobacteriales</taxon>
        <taxon>Flavobacteriaceae</taxon>
        <taxon>Aureitalea</taxon>
    </lineage>
</organism>
<name>A0A2S7KMJ6_9FLAO</name>
<keyword evidence="3" id="KW-1185">Reference proteome</keyword>
<evidence type="ECO:0000256" key="1">
    <source>
        <dbReference type="SAM" id="Phobius"/>
    </source>
</evidence>
<reference evidence="2 3" key="1">
    <citation type="submission" date="2016-11" db="EMBL/GenBank/DDBJ databases">
        <title>Trade-off between light-utilization and light-protection in marine flavobacteria.</title>
        <authorList>
            <person name="Kumagai Y."/>
        </authorList>
    </citation>
    <scope>NUCLEOTIDE SEQUENCE [LARGE SCALE GENOMIC DNA]</scope>
    <source>
        <strain evidence="2 3">NBRC 107741</strain>
    </source>
</reference>
<keyword evidence="1" id="KW-0812">Transmembrane</keyword>
<evidence type="ECO:0000313" key="2">
    <source>
        <dbReference type="EMBL" id="PQB03855.1"/>
    </source>
</evidence>
<dbReference type="AlphaFoldDB" id="A0A2S7KMJ6"/>
<dbReference type="Proteomes" id="UP000239800">
    <property type="component" value="Unassembled WGS sequence"/>
</dbReference>
<feature type="transmembrane region" description="Helical" evidence="1">
    <location>
        <begin position="103"/>
        <end position="121"/>
    </location>
</feature>
<feature type="transmembrane region" description="Helical" evidence="1">
    <location>
        <begin position="54"/>
        <end position="74"/>
    </location>
</feature>
<comment type="caution">
    <text evidence="2">The sequence shown here is derived from an EMBL/GenBank/DDBJ whole genome shotgun (WGS) entry which is preliminary data.</text>
</comment>
<proteinExistence type="predicted"/>
<evidence type="ECO:0008006" key="4">
    <source>
        <dbReference type="Google" id="ProtNLM"/>
    </source>
</evidence>